<evidence type="ECO:0000313" key="3">
    <source>
        <dbReference type="EMBL" id="AIA61247.1"/>
    </source>
</evidence>
<evidence type="ECO:0000256" key="2">
    <source>
        <dbReference type="ARBA" id="ARBA00023274"/>
    </source>
</evidence>
<keyword evidence="3" id="KW-0934">Plastid</keyword>
<geneLocation type="chloroplast" evidence="3"/>
<dbReference type="SUPFAM" id="SSF46911">
    <property type="entry name" value="Ribosomal protein S18"/>
    <property type="match status" value="1"/>
</dbReference>
<dbReference type="AlphaFoldDB" id="A0A060AEL5"/>
<gene>
    <name evidence="3" type="primary">rps18</name>
</gene>
<protein>
    <submittedName>
        <fullName evidence="3">Ribosomal protein S18</fullName>
    </submittedName>
</protein>
<dbReference type="InterPro" id="IPR001648">
    <property type="entry name" value="Ribosomal_bS18"/>
</dbReference>
<keyword evidence="2" id="KW-0687">Ribonucleoprotein</keyword>
<dbReference type="GO" id="GO:1990904">
    <property type="term" value="C:ribonucleoprotein complex"/>
    <property type="evidence" value="ECO:0007669"/>
    <property type="project" value="UniProtKB-KW"/>
</dbReference>
<name>A0A060AEL5_9RHOD</name>
<dbReference type="GO" id="GO:0005840">
    <property type="term" value="C:ribosome"/>
    <property type="evidence" value="ECO:0007669"/>
    <property type="project" value="UniProtKB-KW"/>
</dbReference>
<accession>A0A060AEL5</accession>
<dbReference type="Gene3D" id="4.10.640.10">
    <property type="entry name" value="Ribosomal protein S18"/>
    <property type="match status" value="1"/>
</dbReference>
<dbReference type="Pfam" id="PF01084">
    <property type="entry name" value="Ribosomal_S18"/>
    <property type="match status" value="1"/>
</dbReference>
<sequence length="32" mass="3856">MKINQIHHRKKQRHMAKAIKRARIMALIAFSK</sequence>
<keyword evidence="1 3" id="KW-0689">Ribosomal protein</keyword>
<dbReference type="GO" id="GO:0003735">
    <property type="term" value="F:structural constituent of ribosome"/>
    <property type="evidence" value="ECO:0007669"/>
    <property type="project" value="InterPro"/>
</dbReference>
<dbReference type="InterPro" id="IPR036870">
    <property type="entry name" value="Ribosomal_bS18_sf"/>
</dbReference>
<organism evidence="3">
    <name type="scientific">Cyanidiaceae sp. MX-AZ01</name>
    <dbReference type="NCBI Taxonomy" id="1503164"/>
    <lineage>
        <taxon>Eukaryota</taxon>
        <taxon>Rhodophyta</taxon>
        <taxon>Bangiophyceae</taxon>
        <taxon>Cyanidiales</taxon>
        <taxon>Cyanidiaceae</taxon>
    </lineage>
</organism>
<dbReference type="GO" id="GO:0006412">
    <property type="term" value="P:translation"/>
    <property type="evidence" value="ECO:0007669"/>
    <property type="project" value="InterPro"/>
</dbReference>
<evidence type="ECO:0000256" key="1">
    <source>
        <dbReference type="ARBA" id="ARBA00022980"/>
    </source>
</evidence>
<proteinExistence type="predicted"/>
<reference evidence="3" key="1">
    <citation type="submission" date="2014-03" db="EMBL/GenBank/DDBJ databases">
        <title>Metagenomic reconstruction of the complete chloroplast and mitochondrial genomes of a novel unicellular red alga from the Cyanidiaceae family.</title>
        <authorList>
            <person name="Servin-Garciduenas L.E."/>
            <person name="Martinez-Romero E."/>
        </authorList>
    </citation>
    <scope>NUCLEOTIDE SEQUENCE</scope>
    <source>
        <strain evidence="3">MX-AZ01</strain>
    </source>
</reference>
<keyword evidence="3" id="KW-0150">Chloroplast</keyword>
<dbReference type="EMBL" id="KJ569775">
    <property type="protein sequence ID" value="AIA61247.1"/>
    <property type="molecule type" value="Genomic_DNA"/>
</dbReference>